<dbReference type="AlphaFoldDB" id="A0A498J315"/>
<keyword evidence="4" id="KW-1185">Reference proteome</keyword>
<dbReference type="InterPro" id="IPR012459">
    <property type="entry name" value="Rrp15"/>
</dbReference>
<feature type="compositionally biased region" description="Basic residues" evidence="2">
    <location>
        <begin position="44"/>
        <end position="62"/>
    </location>
</feature>
<proteinExistence type="inferred from homology"/>
<feature type="region of interest" description="Disordered" evidence="2">
    <location>
        <begin position="25"/>
        <end position="157"/>
    </location>
</feature>
<dbReference type="Proteomes" id="UP000290289">
    <property type="component" value="Chromosome 9"/>
</dbReference>
<accession>A0A498J315</accession>
<evidence type="ECO:0000313" key="4">
    <source>
        <dbReference type="Proteomes" id="UP000290289"/>
    </source>
</evidence>
<evidence type="ECO:0008006" key="5">
    <source>
        <dbReference type="Google" id="ProtNLM"/>
    </source>
</evidence>
<dbReference type="GO" id="GO:0030687">
    <property type="term" value="C:preribosome, large subunit precursor"/>
    <property type="evidence" value="ECO:0007669"/>
    <property type="project" value="TreeGrafter"/>
</dbReference>
<dbReference type="GO" id="GO:0000470">
    <property type="term" value="P:maturation of LSU-rRNA"/>
    <property type="evidence" value="ECO:0007669"/>
    <property type="project" value="TreeGrafter"/>
</dbReference>
<dbReference type="EMBL" id="RDQH01000335">
    <property type="protein sequence ID" value="RXH90159.1"/>
    <property type="molecule type" value="Genomic_DNA"/>
</dbReference>
<gene>
    <name evidence="3" type="ORF">DVH24_032516</name>
</gene>
<feature type="region of interest" description="Disordered" evidence="2">
    <location>
        <begin position="326"/>
        <end position="353"/>
    </location>
</feature>
<dbReference type="GO" id="GO:0000460">
    <property type="term" value="P:maturation of 5.8S rRNA"/>
    <property type="evidence" value="ECO:0007669"/>
    <property type="project" value="TreeGrafter"/>
</dbReference>
<dbReference type="PANTHER" id="PTHR13245:SF14">
    <property type="entry name" value="RRP15-LIKE PROTEIN"/>
    <property type="match status" value="1"/>
</dbReference>
<dbReference type="Pfam" id="PF07890">
    <property type="entry name" value="Rrp15p"/>
    <property type="match status" value="1"/>
</dbReference>
<evidence type="ECO:0000313" key="3">
    <source>
        <dbReference type="EMBL" id="RXH90159.1"/>
    </source>
</evidence>
<evidence type="ECO:0000256" key="1">
    <source>
        <dbReference type="ARBA" id="ARBA00007462"/>
    </source>
</evidence>
<protein>
    <recommendedName>
        <fullName evidence="5">RRP15-like protein</fullName>
    </recommendedName>
</protein>
<feature type="compositionally biased region" description="Basic residues" evidence="2">
    <location>
        <begin position="72"/>
        <end position="87"/>
    </location>
</feature>
<organism evidence="3 4">
    <name type="scientific">Malus domestica</name>
    <name type="common">Apple</name>
    <name type="synonym">Pyrus malus</name>
    <dbReference type="NCBI Taxonomy" id="3750"/>
    <lineage>
        <taxon>Eukaryota</taxon>
        <taxon>Viridiplantae</taxon>
        <taxon>Streptophyta</taxon>
        <taxon>Embryophyta</taxon>
        <taxon>Tracheophyta</taxon>
        <taxon>Spermatophyta</taxon>
        <taxon>Magnoliopsida</taxon>
        <taxon>eudicotyledons</taxon>
        <taxon>Gunneridae</taxon>
        <taxon>Pentapetalae</taxon>
        <taxon>rosids</taxon>
        <taxon>fabids</taxon>
        <taxon>Rosales</taxon>
        <taxon>Rosaceae</taxon>
        <taxon>Amygdaloideae</taxon>
        <taxon>Maleae</taxon>
        <taxon>Malus</taxon>
    </lineage>
</organism>
<dbReference type="STRING" id="3750.A0A498J315"/>
<reference evidence="3 4" key="1">
    <citation type="submission" date="2018-10" db="EMBL/GenBank/DDBJ databases">
        <title>A high-quality apple genome assembly.</title>
        <authorList>
            <person name="Hu J."/>
        </authorList>
    </citation>
    <scope>NUCLEOTIDE SEQUENCE [LARGE SCALE GENOMIC DNA]</scope>
    <source>
        <strain evidence="4">cv. HFTH1</strain>
        <tissue evidence="3">Young leaf</tissue>
    </source>
</reference>
<name>A0A498J315_MALDO</name>
<comment type="similarity">
    <text evidence="1">Belongs to the RRP15 family.</text>
</comment>
<comment type="caution">
    <text evidence="3">The sequence shown here is derived from an EMBL/GenBank/DDBJ whole genome shotgun (WGS) entry which is preliminary data.</text>
</comment>
<evidence type="ECO:0000256" key="2">
    <source>
        <dbReference type="SAM" id="MobiDB-lite"/>
    </source>
</evidence>
<dbReference type="PANTHER" id="PTHR13245">
    <property type="entry name" value="RRP15-LIKE PROTEIN"/>
    <property type="match status" value="1"/>
</dbReference>
<sequence length="353" mass="38882">MQAPRQLSAETAAAAAKDSTLIWSGAQDSMAEENHLPEAAAEPRKRKIGKKKGSWAKKRAKMLHSSEEIRAMKPKKINKKMKKLFLKRAREYDSEDEEESKQEHVKPKPKPKPQPQPLGNNEEEPSGSGGSSSGEEAEEGGGGHNRDDGFSDDEEHGEFLPGIMKFSEGCKAFRLAFKSIIKKSVSQDAVGPVMSAHKKLVAEKLAEEQTERKAKGEAKKEKHTVIEKGHVMPANYLDTHEKFLIGVATKGVVKLFNAVNKAQNAQKGLNPSKFKDAKVIKKRRKEAFFSELGKTSLKAHTSKGAVDGEGPAWAPLRDNYMLTNPKLKDWDKMPDTVAEDDIGRVAGDSSDDD</sequence>